<gene>
    <name evidence="1" type="ORF">CIPAW_09G047300</name>
</gene>
<reference evidence="1" key="1">
    <citation type="submission" date="2020-12" db="EMBL/GenBank/DDBJ databases">
        <title>WGS assembly of Carya illinoinensis cv. Pawnee.</title>
        <authorList>
            <person name="Platts A."/>
            <person name="Shu S."/>
            <person name="Wright S."/>
            <person name="Barry K."/>
            <person name="Edger P."/>
            <person name="Pires J.C."/>
            <person name="Schmutz J."/>
        </authorList>
    </citation>
    <scope>NUCLEOTIDE SEQUENCE</scope>
    <source>
        <tissue evidence="1">Leaf</tissue>
    </source>
</reference>
<organism evidence="1 2">
    <name type="scientific">Carya illinoinensis</name>
    <name type="common">Pecan</name>
    <dbReference type="NCBI Taxonomy" id="32201"/>
    <lineage>
        <taxon>Eukaryota</taxon>
        <taxon>Viridiplantae</taxon>
        <taxon>Streptophyta</taxon>
        <taxon>Embryophyta</taxon>
        <taxon>Tracheophyta</taxon>
        <taxon>Spermatophyta</taxon>
        <taxon>Magnoliopsida</taxon>
        <taxon>eudicotyledons</taxon>
        <taxon>Gunneridae</taxon>
        <taxon>Pentapetalae</taxon>
        <taxon>rosids</taxon>
        <taxon>fabids</taxon>
        <taxon>Fagales</taxon>
        <taxon>Juglandaceae</taxon>
        <taxon>Carya</taxon>
    </lineage>
</organism>
<evidence type="ECO:0000313" key="1">
    <source>
        <dbReference type="EMBL" id="KAG6641064.1"/>
    </source>
</evidence>
<dbReference type="EMBL" id="CM031817">
    <property type="protein sequence ID" value="KAG6641064.1"/>
    <property type="molecule type" value="Genomic_DNA"/>
</dbReference>
<comment type="caution">
    <text evidence="1">The sequence shown here is derived from an EMBL/GenBank/DDBJ whole genome shotgun (WGS) entry which is preliminary data.</text>
</comment>
<proteinExistence type="predicted"/>
<dbReference type="PANTHER" id="PTHR33710:SF64">
    <property type="entry name" value="ENDONUCLEASE_EXONUCLEASE_PHOSPHATASE DOMAIN-CONTAINING PROTEIN"/>
    <property type="match status" value="1"/>
</dbReference>
<keyword evidence="2" id="KW-1185">Reference proteome</keyword>
<accession>A0A8T1PH66</accession>
<sequence>MEVHFPDVTQRQLPRVCSDHFPILLDCGGIQGGKRYFKFKNMWFNSDGFVNRVKQWWSSYDFQGSPSFILARKLKALKHNLKQWNEQLLSNVLLQQRSLLEELQGLEGEEEARTLSESENTCKSQVVTELKRVLLIEEISWRQKLRALWLKEGDKSTKFFHRVANSHRRNNAIDTLMVD</sequence>
<dbReference type="PANTHER" id="PTHR33710">
    <property type="entry name" value="BNAC02G09200D PROTEIN"/>
    <property type="match status" value="1"/>
</dbReference>
<dbReference type="Proteomes" id="UP000811609">
    <property type="component" value="Chromosome 9"/>
</dbReference>
<protein>
    <submittedName>
        <fullName evidence="1">Uncharacterized protein</fullName>
    </submittedName>
</protein>
<evidence type="ECO:0000313" key="2">
    <source>
        <dbReference type="Proteomes" id="UP000811609"/>
    </source>
</evidence>
<dbReference type="AlphaFoldDB" id="A0A8T1PH66"/>
<name>A0A8T1PH66_CARIL</name>